<name>A0A2S0MSI6_9RHOB</name>
<feature type="transmembrane region" description="Helical" evidence="7">
    <location>
        <begin position="205"/>
        <end position="235"/>
    </location>
</feature>
<accession>A0A2S0MSI6</accession>
<dbReference type="PANTHER" id="PTHR30065:SF1">
    <property type="entry name" value="SURFACE PRESENTATION OF ANTIGENS PROTEIN SPAR"/>
    <property type="match status" value="1"/>
</dbReference>
<keyword evidence="6 7" id="KW-0472">Membrane</keyword>
<dbReference type="PRINTS" id="PR00953">
    <property type="entry name" value="TYPE3IMRPROT"/>
</dbReference>
<keyword evidence="3" id="KW-1003">Cell membrane</keyword>
<evidence type="ECO:0000256" key="2">
    <source>
        <dbReference type="ARBA" id="ARBA00009772"/>
    </source>
</evidence>
<feature type="transmembrane region" description="Helical" evidence="7">
    <location>
        <begin position="6"/>
        <end position="26"/>
    </location>
</feature>
<reference evidence="9" key="1">
    <citation type="submission" date="2018-03" db="EMBL/GenBank/DDBJ databases">
        <title>Genomic analysis of the strain SH-1 isolated from shrimp intestine.</title>
        <authorList>
            <person name="Kim Y.-S."/>
            <person name="Kim S.-E."/>
            <person name="Kim K.-H."/>
        </authorList>
    </citation>
    <scope>NUCLEOTIDE SEQUENCE [LARGE SCALE GENOMIC DNA]</scope>
    <source>
        <strain evidence="9">SH-1</strain>
    </source>
</reference>
<comment type="subcellular location">
    <subcellularLocation>
        <location evidence="1">Cell membrane</location>
        <topology evidence="1">Multi-pass membrane protein</topology>
    </subcellularLocation>
</comment>
<protein>
    <submittedName>
        <fullName evidence="8">Flagellar biosynthetic protein FliR</fullName>
    </submittedName>
</protein>
<keyword evidence="4 7" id="KW-0812">Transmembrane</keyword>
<keyword evidence="8" id="KW-0282">Flagellum</keyword>
<evidence type="ECO:0000256" key="4">
    <source>
        <dbReference type="ARBA" id="ARBA00022692"/>
    </source>
</evidence>
<evidence type="ECO:0000256" key="5">
    <source>
        <dbReference type="ARBA" id="ARBA00022989"/>
    </source>
</evidence>
<proteinExistence type="inferred from homology"/>
<dbReference type="Pfam" id="PF01311">
    <property type="entry name" value="Bac_export_1"/>
    <property type="match status" value="1"/>
</dbReference>
<feature type="transmembrane region" description="Helical" evidence="7">
    <location>
        <begin position="75"/>
        <end position="97"/>
    </location>
</feature>
<comment type="similarity">
    <text evidence="2">Belongs to the FliR/MopE/SpaR family.</text>
</comment>
<keyword evidence="8" id="KW-0966">Cell projection</keyword>
<sequence length="250" mass="26015">MLEQASAGILSALLVFLRVAAMVSVLPAFSERMLPMRVRLAAAFAFTLIVAPAIGGAEAPPALPDFARLALSETVIGLALGLGVRLFVMALQTAGAMAAQATSLSQLLGGAAAEPTPALAHVLVIAGLALAMLADLHVHAARLMIGSYDWFPVGIPPDPQPLSAWWVDRVAAMFALSFTLAVPFMIAATLYNLTLGVVNRAMPQLMVAFVGAPVITMGGLVLLLLCAPLMLSVWLDALVGFLVDPLDPAR</sequence>
<keyword evidence="8" id="KW-0969">Cilium</keyword>
<dbReference type="KEGG" id="thas:C6Y53_14860"/>
<evidence type="ECO:0000313" key="9">
    <source>
        <dbReference type="Proteomes" id="UP000237655"/>
    </source>
</evidence>
<evidence type="ECO:0000256" key="7">
    <source>
        <dbReference type="SAM" id="Phobius"/>
    </source>
</evidence>
<dbReference type="GO" id="GO:0006605">
    <property type="term" value="P:protein targeting"/>
    <property type="evidence" value="ECO:0007669"/>
    <property type="project" value="InterPro"/>
</dbReference>
<keyword evidence="9" id="KW-1185">Reference proteome</keyword>
<evidence type="ECO:0000313" key="8">
    <source>
        <dbReference type="EMBL" id="AVO38850.1"/>
    </source>
</evidence>
<evidence type="ECO:0000256" key="3">
    <source>
        <dbReference type="ARBA" id="ARBA00022475"/>
    </source>
</evidence>
<gene>
    <name evidence="8" type="ORF">C6Y53_14860</name>
</gene>
<dbReference type="GO" id="GO:0005886">
    <property type="term" value="C:plasma membrane"/>
    <property type="evidence" value="ECO:0007669"/>
    <property type="project" value="UniProtKB-SubCell"/>
</dbReference>
<keyword evidence="5 7" id="KW-1133">Transmembrane helix</keyword>
<dbReference type="InterPro" id="IPR002010">
    <property type="entry name" value="T3SS_IM_R"/>
</dbReference>
<evidence type="ECO:0000256" key="1">
    <source>
        <dbReference type="ARBA" id="ARBA00004651"/>
    </source>
</evidence>
<organism evidence="8 9">
    <name type="scientific">Pukyongiella litopenaei</name>
    <dbReference type="NCBI Taxonomy" id="2605946"/>
    <lineage>
        <taxon>Bacteria</taxon>
        <taxon>Pseudomonadati</taxon>
        <taxon>Pseudomonadota</taxon>
        <taxon>Alphaproteobacteria</taxon>
        <taxon>Rhodobacterales</taxon>
        <taxon>Paracoccaceae</taxon>
        <taxon>Pukyongiella</taxon>
    </lineage>
</organism>
<dbReference type="AlphaFoldDB" id="A0A2S0MSI6"/>
<evidence type="ECO:0000256" key="6">
    <source>
        <dbReference type="ARBA" id="ARBA00023136"/>
    </source>
</evidence>
<feature type="transmembrane region" description="Helical" evidence="7">
    <location>
        <begin position="38"/>
        <end position="55"/>
    </location>
</feature>
<feature type="transmembrane region" description="Helical" evidence="7">
    <location>
        <begin position="118"/>
        <end position="140"/>
    </location>
</feature>
<feature type="transmembrane region" description="Helical" evidence="7">
    <location>
        <begin position="170"/>
        <end position="193"/>
    </location>
</feature>
<dbReference type="PANTHER" id="PTHR30065">
    <property type="entry name" value="FLAGELLAR BIOSYNTHETIC PROTEIN FLIR"/>
    <property type="match status" value="1"/>
</dbReference>
<dbReference type="Proteomes" id="UP000237655">
    <property type="component" value="Chromosome"/>
</dbReference>
<dbReference type="EMBL" id="CP027665">
    <property type="protein sequence ID" value="AVO38850.1"/>
    <property type="molecule type" value="Genomic_DNA"/>
</dbReference>